<evidence type="ECO:0000256" key="10">
    <source>
        <dbReference type="ARBA" id="ARBA00023242"/>
    </source>
</evidence>
<comment type="cofactor">
    <cofactor evidence="1">
        <name>a divalent metal cation</name>
        <dbReference type="ChEBI" id="CHEBI:60240"/>
    </cofactor>
</comment>
<dbReference type="PANTHER" id="PTHR22930">
    <property type="match status" value="1"/>
</dbReference>
<keyword evidence="9 14" id="KW-0378">Hydrolase</keyword>
<sequence>MAALVIFNVINRRALRRDPVFRDRTDDLDFLNDDQLIARYRFPRQSILDLTDTLRDAIERPSNRSNAIPPHIQVMTTLRILAMGDYLSEVADLHDISIASASRVVHSVCAAICERIQNIKFPREEAEQRRVNEMFYDISSFPNVLGAIDGTLIPIQGMSGDDEPNYVCRKQYHAINVQAICDAELKFTNTVVKWPGATHDAFILANSNIPTIMEGQNGWLLGDSGYGLKKWLMTPLMNPNSQQEIGYNKSHCKTRNTVERAFGVLKARFRCLHKTGESLQFNPPKCCKMIGACFRLHNKACSDGLPVPEDVDIQQLAHHNIINDDQQNNEANAIRRRLIQRF</sequence>
<evidence type="ECO:0000256" key="9">
    <source>
        <dbReference type="ARBA" id="ARBA00022801"/>
    </source>
</evidence>
<evidence type="ECO:0000256" key="7">
    <source>
        <dbReference type="ARBA" id="ARBA00022722"/>
    </source>
</evidence>
<accession>A0A6J8ARL7</accession>
<dbReference type="InterPro" id="IPR045249">
    <property type="entry name" value="HARBI1-like"/>
</dbReference>
<gene>
    <name evidence="14" type="ORF">MCOR_9551</name>
</gene>
<dbReference type="GO" id="GO:0046872">
    <property type="term" value="F:metal ion binding"/>
    <property type="evidence" value="ECO:0007669"/>
    <property type="project" value="UniProtKB-KW"/>
</dbReference>
<dbReference type="InterPro" id="IPR027806">
    <property type="entry name" value="HARBI1_dom"/>
</dbReference>
<evidence type="ECO:0000256" key="12">
    <source>
        <dbReference type="ARBA" id="ARBA00045850"/>
    </source>
</evidence>
<evidence type="ECO:0000313" key="15">
    <source>
        <dbReference type="Proteomes" id="UP000507470"/>
    </source>
</evidence>
<reference evidence="14 15" key="1">
    <citation type="submission" date="2020-06" db="EMBL/GenBank/DDBJ databases">
        <authorList>
            <person name="Li R."/>
            <person name="Bekaert M."/>
        </authorList>
    </citation>
    <scope>NUCLEOTIDE SEQUENCE [LARGE SCALE GENOMIC DNA]</scope>
    <source>
        <strain evidence="15">wild</strain>
    </source>
</reference>
<dbReference type="Proteomes" id="UP000507470">
    <property type="component" value="Unassembled WGS sequence"/>
</dbReference>
<feature type="domain" description="DDE Tnp4" evidence="13">
    <location>
        <begin position="148"/>
        <end position="298"/>
    </location>
</feature>
<evidence type="ECO:0000256" key="8">
    <source>
        <dbReference type="ARBA" id="ARBA00022723"/>
    </source>
</evidence>
<evidence type="ECO:0000256" key="3">
    <source>
        <dbReference type="ARBA" id="ARBA00004496"/>
    </source>
</evidence>
<name>A0A6J8ARL7_MYTCO</name>
<comment type="subcellular location">
    <subcellularLocation>
        <location evidence="3">Cytoplasm</location>
    </subcellularLocation>
    <subcellularLocation>
        <location evidence="2">Nucleus</location>
    </subcellularLocation>
</comment>
<proteinExistence type="inferred from homology"/>
<evidence type="ECO:0000256" key="1">
    <source>
        <dbReference type="ARBA" id="ARBA00001968"/>
    </source>
</evidence>
<evidence type="ECO:0000256" key="2">
    <source>
        <dbReference type="ARBA" id="ARBA00004123"/>
    </source>
</evidence>
<keyword evidence="7" id="KW-0540">Nuclease</keyword>
<keyword evidence="6" id="KW-0963">Cytoplasm</keyword>
<evidence type="ECO:0000256" key="6">
    <source>
        <dbReference type="ARBA" id="ARBA00022490"/>
    </source>
</evidence>
<dbReference type="GO" id="GO:0016787">
    <property type="term" value="F:hydrolase activity"/>
    <property type="evidence" value="ECO:0007669"/>
    <property type="project" value="UniProtKB-KW"/>
</dbReference>
<evidence type="ECO:0000256" key="11">
    <source>
        <dbReference type="ARBA" id="ARBA00030126"/>
    </source>
</evidence>
<evidence type="ECO:0000256" key="5">
    <source>
        <dbReference type="ARBA" id="ARBA00015519"/>
    </source>
</evidence>
<evidence type="ECO:0000313" key="14">
    <source>
        <dbReference type="EMBL" id="CAC5370901.1"/>
    </source>
</evidence>
<dbReference type="PANTHER" id="PTHR22930:SF286">
    <property type="entry name" value="NUCLEASE HARBI1"/>
    <property type="match status" value="1"/>
</dbReference>
<comment type="function">
    <text evidence="12">Transposase-derived protein that may have nuclease activity. Does not have transposase activity.</text>
</comment>
<keyword evidence="15" id="KW-1185">Reference proteome</keyword>
<keyword evidence="10" id="KW-0539">Nucleus</keyword>
<organism evidence="14 15">
    <name type="scientific">Mytilus coruscus</name>
    <name type="common">Sea mussel</name>
    <dbReference type="NCBI Taxonomy" id="42192"/>
    <lineage>
        <taxon>Eukaryota</taxon>
        <taxon>Metazoa</taxon>
        <taxon>Spiralia</taxon>
        <taxon>Lophotrochozoa</taxon>
        <taxon>Mollusca</taxon>
        <taxon>Bivalvia</taxon>
        <taxon>Autobranchia</taxon>
        <taxon>Pteriomorphia</taxon>
        <taxon>Mytilida</taxon>
        <taxon>Mytiloidea</taxon>
        <taxon>Mytilidae</taxon>
        <taxon>Mytilinae</taxon>
        <taxon>Mytilus</taxon>
    </lineage>
</organism>
<dbReference type="AlphaFoldDB" id="A0A6J8ARL7"/>
<dbReference type="GO" id="GO:0004518">
    <property type="term" value="F:nuclease activity"/>
    <property type="evidence" value="ECO:0007669"/>
    <property type="project" value="UniProtKB-KW"/>
</dbReference>
<dbReference type="Pfam" id="PF13359">
    <property type="entry name" value="DDE_Tnp_4"/>
    <property type="match status" value="1"/>
</dbReference>
<dbReference type="PRINTS" id="PR02086">
    <property type="entry name" value="PUTNUCHARBI1"/>
</dbReference>
<comment type="similarity">
    <text evidence="4">Belongs to the HARBI1 family.</text>
</comment>
<dbReference type="InterPro" id="IPR026103">
    <property type="entry name" value="HARBI1_animal"/>
</dbReference>
<dbReference type="GO" id="GO:0005737">
    <property type="term" value="C:cytoplasm"/>
    <property type="evidence" value="ECO:0007669"/>
    <property type="project" value="UniProtKB-SubCell"/>
</dbReference>
<evidence type="ECO:0000259" key="13">
    <source>
        <dbReference type="Pfam" id="PF13359"/>
    </source>
</evidence>
<evidence type="ECO:0000256" key="4">
    <source>
        <dbReference type="ARBA" id="ARBA00006958"/>
    </source>
</evidence>
<protein>
    <recommendedName>
        <fullName evidence="5">Putative nuclease HARBI1</fullName>
    </recommendedName>
    <alternativeName>
        <fullName evidence="11">Harbinger transposase-derived nuclease</fullName>
    </alternativeName>
</protein>
<dbReference type="GO" id="GO:0005634">
    <property type="term" value="C:nucleus"/>
    <property type="evidence" value="ECO:0007669"/>
    <property type="project" value="UniProtKB-SubCell"/>
</dbReference>
<dbReference type="OrthoDB" id="1515171at2759"/>
<keyword evidence="8" id="KW-0479">Metal-binding</keyword>
<dbReference type="EMBL" id="CACVKT020001740">
    <property type="protein sequence ID" value="CAC5370901.1"/>
    <property type="molecule type" value="Genomic_DNA"/>
</dbReference>